<evidence type="ECO:0000256" key="1">
    <source>
        <dbReference type="SAM" id="Coils"/>
    </source>
</evidence>
<protein>
    <recommendedName>
        <fullName evidence="3">DUF4795 domain-containing protein</fullName>
    </recommendedName>
</protein>
<dbReference type="InterPro" id="IPR018159">
    <property type="entry name" value="Spectrin/alpha-actinin"/>
</dbReference>
<dbReference type="Pfam" id="PF16043">
    <property type="entry name" value="DUF4795"/>
    <property type="match status" value="1"/>
</dbReference>
<gene>
    <name evidence="4" type="primary">AVEN_34620_1</name>
    <name evidence="4" type="ORF">NPIL_630781</name>
</gene>
<feature type="region of interest" description="Disordered" evidence="2">
    <location>
        <begin position="705"/>
        <end position="727"/>
    </location>
</feature>
<feature type="coiled-coil region" evidence="1">
    <location>
        <begin position="436"/>
        <end position="477"/>
    </location>
</feature>
<feature type="domain" description="DUF4795" evidence="3">
    <location>
        <begin position="514"/>
        <end position="680"/>
    </location>
</feature>
<dbReference type="Gene3D" id="1.20.58.60">
    <property type="match status" value="1"/>
</dbReference>
<dbReference type="CDD" id="cd00176">
    <property type="entry name" value="SPEC"/>
    <property type="match status" value="1"/>
</dbReference>
<feature type="coiled-coil region" evidence="1">
    <location>
        <begin position="282"/>
        <end position="407"/>
    </location>
</feature>
<evidence type="ECO:0000256" key="2">
    <source>
        <dbReference type="SAM" id="MobiDB-lite"/>
    </source>
</evidence>
<feature type="compositionally biased region" description="Acidic residues" evidence="2">
    <location>
        <begin position="118"/>
        <end position="148"/>
    </location>
</feature>
<feature type="compositionally biased region" description="Basic and acidic residues" evidence="2">
    <location>
        <begin position="831"/>
        <end position="850"/>
    </location>
</feature>
<dbReference type="AlphaFoldDB" id="A0A8X6P9T4"/>
<evidence type="ECO:0000313" key="4">
    <source>
        <dbReference type="EMBL" id="GFT59342.1"/>
    </source>
</evidence>
<dbReference type="EMBL" id="BMAW01018629">
    <property type="protein sequence ID" value="GFT59342.1"/>
    <property type="molecule type" value="Genomic_DNA"/>
</dbReference>
<keyword evidence="5" id="KW-1185">Reference proteome</keyword>
<sequence length="908" mass="103035">MLCDKFTLLELLDLSLRVPEVGAVNFNILHTVLTTLVIELHLDHLRPMCFIQDEVTAQAAVTKGKLEDPLVRGRAGLKSSMNIEDIKGIIKTADLKNIGLETLKPLLKDITKEVIEEELSAEVDEEQESEEEEMSEEDEGEPEEEEEASPSSEEASPSTSEEKKPKDLRLSIPYLTKDRDLDEVTEEDKAAEVRAVAAEILEQTSDKGAAAKELLEGSAEEEAGKVATQALKVLTNEDVFSQDPSKVIQEMWRAININRRMDGAEEGMRELSSIVDMILDKLQEVETITNQEKSTLDELEELFERMKRLETECENLGIKIDDLDKLTASEIERLQKVMDRLTAELEGYKEALNDLESKHESLCERVAYKEDLEELEKHMSEELESLLKGMEKRIRELQEAMVAKEDFAEVLQRIDTLEGDKVSREELGRLLEPGFIDSLLEEQQNLRTELEEMKENLASLDENLKNLITRIDEEILKDIQDAFDGIKATISQMQAKLNTLDADDINDSFARLEEQADMIIKELEAIREMQEKFEQEAKANFKKISDVSTLLDKLDESKADKSEMYELLASKADLELVMSKLDRSEFLAVVKDMEESIQRLTITVKINEEEMHDNFRSIRKDLSFKMYTEDFIVGTEPIRNRIKAMMYEQQKIKEIALQNFFPDAPGVTKCISCKRAANLVSLNYFDSSETAKSLKKSINQTDSTKKITKESTKSTMDSSPVRLPPIDIDEVPIPPPDKPRIQDIHQLPVLFANARPQVGLTHEKRKKDIDKEIDAYFSTPGKLYAIGGEYTKTFPQQRGVTFTTVTTAREKKLDALLQGEDKKYYKGTVDETSRDVTDESRRMTTKEDQLKNSTSKVHSGAKISIPTNRSKQAISQPKSAGTSQSRTKEVIRNSVAQGMKITPLQPEK</sequence>
<reference evidence="4" key="1">
    <citation type="submission" date="2020-08" db="EMBL/GenBank/DDBJ databases">
        <title>Multicomponent nature underlies the extraordinary mechanical properties of spider dragline silk.</title>
        <authorList>
            <person name="Kono N."/>
            <person name="Nakamura H."/>
            <person name="Mori M."/>
            <person name="Yoshida Y."/>
            <person name="Ohtoshi R."/>
            <person name="Malay A.D."/>
            <person name="Moran D.A.P."/>
            <person name="Tomita M."/>
            <person name="Numata K."/>
            <person name="Arakawa K."/>
        </authorList>
    </citation>
    <scope>NUCLEOTIDE SEQUENCE</scope>
</reference>
<feature type="compositionally biased region" description="Polar residues" evidence="2">
    <location>
        <begin position="865"/>
        <end position="885"/>
    </location>
</feature>
<feature type="region of interest" description="Disordered" evidence="2">
    <location>
        <begin position="118"/>
        <end position="171"/>
    </location>
</feature>
<dbReference type="InterPro" id="IPR032013">
    <property type="entry name" value="DUF4795"/>
</dbReference>
<evidence type="ECO:0000313" key="5">
    <source>
        <dbReference type="Proteomes" id="UP000887013"/>
    </source>
</evidence>
<keyword evidence="1" id="KW-0175">Coiled coil</keyword>
<feature type="compositionally biased region" description="Low complexity" evidence="2">
    <location>
        <begin position="149"/>
        <end position="159"/>
    </location>
</feature>
<feature type="compositionally biased region" description="Basic and acidic residues" evidence="2">
    <location>
        <begin position="160"/>
        <end position="169"/>
    </location>
</feature>
<evidence type="ECO:0000259" key="3">
    <source>
        <dbReference type="Pfam" id="PF16043"/>
    </source>
</evidence>
<organism evidence="4 5">
    <name type="scientific">Nephila pilipes</name>
    <name type="common">Giant wood spider</name>
    <name type="synonym">Nephila maculata</name>
    <dbReference type="NCBI Taxonomy" id="299642"/>
    <lineage>
        <taxon>Eukaryota</taxon>
        <taxon>Metazoa</taxon>
        <taxon>Ecdysozoa</taxon>
        <taxon>Arthropoda</taxon>
        <taxon>Chelicerata</taxon>
        <taxon>Arachnida</taxon>
        <taxon>Araneae</taxon>
        <taxon>Araneomorphae</taxon>
        <taxon>Entelegynae</taxon>
        <taxon>Araneoidea</taxon>
        <taxon>Nephilidae</taxon>
        <taxon>Nephila</taxon>
    </lineage>
</organism>
<feature type="region of interest" description="Disordered" evidence="2">
    <location>
        <begin position="831"/>
        <end position="908"/>
    </location>
</feature>
<comment type="caution">
    <text evidence="4">The sequence shown here is derived from an EMBL/GenBank/DDBJ whole genome shotgun (WGS) entry which is preliminary data.</text>
</comment>
<dbReference type="OrthoDB" id="6437345at2759"/>
<dbReference type="Proteomes" id="UP000887013">
    <property type="component" value="Unassembled WGS sequence"/>
</dbReference>
<accession>A0A8X6P9T4</accession>
<name>A0A8X6P9T4_NEPPI</name>
<feature type="coiled-coil region" evidence="1">
    <location>
        <begin position="509"/>
        <end position="536"/>
    </location>
</feature>
<proteinExistence type="predicted"/>